<keyword evidence="2" id="KW-1185">Reference proteome</keyword>
<evidence type="ECO:0000313" key="2">
    <source>
        <dbReference type="Proteomes" id="UP000316770"/>
    </source>
</evidence>
<dbReference type="Proteomes" id="UP000316770">
    <property type="component" value="Chromosome"/>
</dbReference>
<accession>A0A518IT22</accession>
<reference evidence="1 2" key="1">
    <citation type="submission" date="2019-02" db="EMBL/GenBank/DDBJ databases">
        <title>Deep-cultivation of Planctomycetes and their phenomic and genomic characterization uncovers novel biology.</title>
        <authorList>
            <person name="Wiegand S."/>
            <person name="Jogler M."/>
            <person name="Boedeker C."/>
            <person name="Pinto D."/>
            <person name="Vollmers J."/>
            <person name="Rivas-Marin E."/>
            <person name="Kohn T."/>
            <person name="Peeters S.H."/>
            <person name="Heuer A."/>
            <person name="Rast P."/>
            <person name="Oberbeckmann S."/>
            <person name="Bunk B."/>
            <person name="Jeske O."/>
            <person name="Meyerdierks A."/>
            <person name="Storesund J.E."/>
            <person name="Kallscheuer N."/>
            <person name="Luecker S."/>
            <person name="Lage O.M."/>
            <person name="Pohl T."/>
            <person name="Merkel B.J."/>
            <person name="Hornburger P."/>
            <person name="Mueller R.-W."/>
            <person name="Bruemmer F."/>
            <person name="Labrenz M."/>
            <person name="Spormann A.M."/>
            <person name="Op den Camp H."/>
            <person name="Overmann J."/>
            <person name="Amann R."/>
            <person name="Jetten M.S.M."/>
            <person name="Mascher T."/>
            <person name="Medema M.H."/>
            <person name="Devos D.P."/>
            <person name="Kaster A.-K."/>
            <person name="Ovreas L."/>
            <person name="Rohde M."/>
            <person name="Galperin M.Y."/>
            <person name="Jogler C."/>
        </authorList>
    </citation>
    <scope>NUCLEOTIDE SEQUENCE [LARGE SCALE GENOMIC DNA]</scope>
    <source>
        <strain evidence="1 2">Mal33</strain>
    </source>
</reference>
<organism evidence="1 2">
    <name type="scientific">Rosistilla oblonga</name>
    <dbReference type="NCBI Taxonomy" id="2527990"/>
    <lineage>
        <taxon>Bacteria</taxon>
        <taxon>Pseudomonadati</taxon>
        <taxon>Planctomycetota</taxon>
        <taxon>Planctomycetia</taxon>
        <taxon>Pirellulales</taxon>
        <taxon>Pirellulaceae</taxon>
        <taxon>Rosistilla</taxon>
    </lineage>
</organism>
<protein>
    <submittedName>
        <fullName evidence="1">Uncharacterized protein</fullName>
    </submittedName>
</protein>
<proteinExistence type="predicted"/>
<sequence>MAQSSGVTQCPKCGSVGTYPIRMQQGGQVITCNNCRKNFTAQVDHGQFIGRNR</sequence>
<evidence type="ECO:0000313" key="1">
    <source>
        <dbReference type="EMBL" id="QDV56229.1"/>
    </source>
</evidence>
<dbReference type="EMBL" id="CP036318">
    <property type="protein sequence ID" value="QDV56229.1"/>
    <property type="molecule type" value="Genomic_DNA"/>
</dbReference>
<gene>
    <name evidence="1" type="ORF">Mal33_22110</name>
</gene>
<dbReference type="AlphaFoldDB" id="A0A518IT22"/>
<name>A0A518IT22_9BACT</name>